<dbReference type="FunFam" id="3.40.50.10190:FF:000014">
    <property type="entry name" value="RNA polymerase II C-terminal domain phosphatase-like 3"/>
    <property type="match status" value="1"/>
</dbReference>
<dbReference type="InterPro" id="IPR001357">
    <property type="entry name" value="BRCT_dom"/>
</dbReference>
<evidence type="ECO:0000256" key="6">
    <source>
        <dbReference type="ARBA" id="ARBA00022801"/>
    </source>
</evidence>
<evidence type="ECO:0000256" key="7">
    <source>
        <dbReference type="ARBA" id="ARBA00022884"/>
    </source>
</evidence>
<dbReference type="Pfam" id="PF00533">
    <property type="entry name" value="BRCT"/>
    <property type="match status" value="1"/>
</dbReference>
<accession>C5YXI3</accession>
<evidence type="ECO:0000256" key="12">
    <source>
        <dbReference type="ARBA" id="ARBA00048336"/>
    </source>
</evidence>
<dbReference type="PANTHER" id="PTHR23081:SF36">
    <property type="entry name" value="RNA POLYMERASE II SUBUNIT A C-TERMINAL DOMAIN PHOSPHATASE"/>
    <property type="match status" value="1"/>
</dbReference>
<dbReference type="PROSITE" id="PS50969">
    <property type="entry name" value="FCP1"/>
    <property type="match status" value="1"/>
</dbReference>
<organism evidence="18 19">
    <name type="scientific">Sorghum bicolor</name>
    <name type="common">Sorghum</name>
    <name type="synonym">Sorghum vulgare</name>
    <dbReference type="NCBI Taxonomy" id="4558"/>
    <lineage>
        <taxon>Eukaryota</taxon>
        <taxon>Viridiplantae</taxon>
        <taxon>Streptophyta</taxon>
        <taxon>Embryophyta</taxon>
        <taxon>Tracheophyta</taxon>
        <taxon>Spermatophyta</taxon>
        <taxon>Magnoliopsida</taxon>
        <taxon>Liliopsida</taxon>
        <taxon>Poales</taxon>
        <taxon>Poaceae</taxon>
        <taxon>PACMAD clade</taxon>
        <taxon>Panicoideae</taxon>
        <taxon>Andropogonodae</taxon>
        <taxon>Andropogoneae</taxon>
        <taxon>Sorghinae</taxon>
        <taxon>Sorghum</taxon>
    </lineage>
</organism>
<evidence type="ECO:0000313" key="18">
    <source>
        <dbReference type="EMBL" id="EES18171.1"/>
    </source>
</evidence>
<dbReference type="FunCoup" id="C5YXI3">
    <property type="interactions" value="1464"/>
</dbReference>
<feature type="compositionally biased region" description="Basic and acidic residues" evidence="15">
    <location>
        <begin position="488"/>
        <end position="525"/>
    </location>
</feature>
<dbReference type="InterPro" id="IPR023214">
    <property type="entry name" value="HAD_sf"/>
</dbReference>
<dbReference type="eggNOG" id="KOG0323">
    <property type="taxonomic scope" value="Eukaryota"/>
</dbReference>
<dbReference type="AlphaFoldDB" id="C5YXI3"/>
<evidence type="ECO:0000256" key="1">
    <source>
        <dbReference type="ARBA" id="ARBA00001936"/>
    </source>
</evidence>
<comment type="subcellular location">
    <subcellularLocation>
        <location evidence="3 14">Nucleus</location>
    </subcellularLocation>
</comment>
<dbReference type="EMBL" id="CM000768">
    <property type="protein sequence ID" value="EES18171.1"/>
    <property type="molecule type" value="Genomic_DNA"/>
</dbReference>
<evidence type="ECO:0000259" key="16">
    <source>
        <dbReference type="PROSITE" id="PS50172"/>
    </source>
</evidence>
<dbReference type="SMART" id="SM00577">
    <property type="entry name" value="CPDc"/>
    <property type="match status" value="1"/>
</dbReference>
<dbReference type="InterPro" id="IPR039189">
    <property type="entry name" value="Fcp1"/>
</dbReference>
<evidence type="ECO:0000256" key="14">
    <source>
        <dbReference type="RuleBase" id="RU366066"/>
    </source>
</evidence>
<dbReference type="InterPro" id="IPR036412">
    <property type="entry name" value="HAD-like_sf"/>
</dbReference>
<comment type="function">
    <text evidence="14">This promotes the activity of RNA polymerase II.</text>
</comment>
<feature type="compositionally biased region" description="Basic and acidic residues" evidence="15">
    <location>
        <begin position="79"/>
        <end position="95"/>
    </location>
</feature>
<dbReference type="CDD" id="cd07521">
    <property type="entry name" value="HAD_FCP1-like"/>
    <property type="match status" value="1"/>
</dbReference>
<name>C5YXI3_SORBI</name>
<comment type="cofactor">
    <cofactor evidence="2">
        <name>Mg(2+)</name>
        <dbReference type="ChEBI" id="CHEBI:18420"/>
    </cofactor>
</comment>
<protein>
    <recommendedName>
        <fullName evidence="14">RNA polymerase II C-terminal domain phosphatase-like</fullName>
        <ecNumber evidence="14">3.1.3.16</ecNumber>
    </recommendedName>
</protein>
<feature type="region of interest" description="Disordered" evidence="15">
    <location>
        <begin position="34"/>
        <end position="99"/>
    </location>
</feature>
<dbReference type="EC" id="3.1.3.16" evidence="14"/>
<dbReference type="SUPFAM" id="SSF52113">
    <property type="entry name" value="BRCT domain"/>
    <property type="match status" value="1"/>
</dbReference>
<sequence>MSLAEAPSSSPSSSSGSDDFAALLASELELELASGADSAFPGDASSAFPATDGEGEDEDEDPEELEVEAVEQNATKRRRVEEQHRDQGTSVRPDKIPTGASKNIQVEACPHPGYIRGLCYICGNPQDEEYISGVALDYIDKGLRLRTSEIDRLRCADLKNLLRERKLVLILDLDHTLINSTKLQNISSAEKDLGIQTAASKDDPNRSIFALESMQLLTKLRPFVREFLKEASNMFEMYIYTMGDKAYAIEIAKLLDPSNIYFPLKVISNSDCTKRHQKGLDVILGAASVAVILDDTEFVWKKHKENLILMERYHFFASSCREFGFAVRSLSELMQDERESDGALATVLDVLKRIHAIFFDMAVETDDLSSRDVRQVIKAVRKEILQGCKIVFSRVFPNNTRPQKQMVWKMAEYLGAVCSTDVDSSVTHVVTVDLGTEKARWGVANKKFLVHPRWIEAANFRWHRQPEEDFPVTAPKEKSRGKNNAVAGKKETSKDKENAAAGQKETRKDKEENDVSSQKETRNVETKVAGHANENVVATSTTGPADS</sequence>
<feature type="compositionally biased region" description="Polar residues" evidence="15">
    <location>
        <begin position="536"/>
        <end position="547"/>
    </location>
</feature>
<evidence type="ECO:0000256" key="13">
    <source>
        <dbReference type="ARBA" id="ARBA00063107"/>
    </source>
</evidence>
<evidence type="ECO:0000256" key="10">
    <source>
        <dbReference type="ARBA" id="ARBA00023242"/>
    </source>
</evidence>
<evidence type="ECO:0000256" key="15">
    <source>
        <dbReference type="SAM" id="MobiDB-lite"/>
    </source>
</evidence>
<dbReference type="Gene3D" id="3.40.50.1000">
    <property type="entry name" value="HAD superfamily/HAD-like"/>
    <property type="match status" value="1"/>
</dbReference>
<feature type="domain" description="FCP1 homology" evidence="17">
    <location>
        <begin position="162"/>
        <end position="333"/>
    </location>
</feature>
<dbReference type="Proteomes" id="UP000000768">
    <property type="component" value="Chromosome 9"/>
</dbReference>
<keyword evidence="19" id="KW-1185">Reference proteome</keyword>
<dbReference type="FunFam" id="3.40.50.1000:FF:000125">
    <property type="entry name" value="RNA polymerase II C-terminal domain phosphatase-like 4"/>
    <property type="match status" value="1"/>
</dbReference>
<dbReference type="GO" id="GO:0005634">
    <property type="term" value="C:nucleus"/>
    <property type="evidence" value="ECO:0007669"/>
    <property type="project" value="UniProtKB-SubCell"/>
</dbReference>
<dbReference type="EMBL" id="CM000768">
    <property type="protein sequence ID" value="OQU77935.1"/>
    <property type="molecule type" value="Genomic_DNA"/>
</dbReference>
<evidence type="ECO:0000256" key="9">
    <source>
        <dbReference type="ARBA" id="ARBA00023163"/>
    </source>
</evidence>
<comment type="catalytic activity">
    <reaction evidence="12 14">
        <text>O-phospho-L-threonyl-[protein] + H2O = L-threonyl-[protein] + phosphate</text>
        <dbReference type="Rhea" id="RHEA:47004"/>
        <dbReference type="Rhea" id="RHEA-COMP:11060"/>
        <dbReference type="Rhea" id="RHEA-COMP:11605"/>
        <dbReference type="ChEBI" id="CHEBI:15377"/>
        <dbReference type="ChEBI" id="CHEBI:30013"/>
        <dbReference type="ChEBI" id="CHEBI:43474"/>
        <dbReference type="ChEBI" id="CHEBI:61977"/>
        <dbReference type="EC" id="3.1.3.16"/>
    </reaction>
</comment>
<evidence type="ECO:0000256" key="4">
    <source>
        <dbReference type="ARBA" id="ARBA00022491"/>
    </source>
</evidence>
<dbReference type="PANTHER" id="PTHR23081">
    <property type="entry name" value="RNA POLYMERASE II CTD PHOSPHATASE"/>
    <property type="match status" value="1"/>
</dbReference>
<dbReference type="HOGENOM" id="CLU_023960_1_0_1"/>
<dbReference type="Gramene" id="OQU77935">
    <property type="protein sequence ID" value="OQU77935"/>
    <property type="gene ID" value="SORBI_3009G125600"/>
</dbReference>
<keyword evidence="10 14" id="KW-0539">Nucleus</keyword>
<keyword evidence="6 14" id="KW-0378">Hydrolase</keyword>
<keyword evidence="8" id="KW-0805">Transcription regulation</keyword>
<feature type="compositionally biased region" description="Acidic residues" evidence="15">
    <location>
        <begin position="53"/>
        <end position="69"/>
    </location>
</feature>
<reference evidence="18" key="2">
    <citation type="submission" date="2017-02" db="EMBL/GenBank/DDBJ databases">
        <title>WGS assembly of Sorghum bicolor.</title>
        <authorList>
            <person name="Paterson A."/>
            <person name="Mullet J."/>
            <person name="Bowers J."/>
            <person name="Bruggmann R."/>
            <person name="Dubchak I."/>
            <person name="Grimwood J."/>
            <person name="Gundlach H."/>
            <person name="Haberer G."/>
            <person name="Hellsten U."/>
            <person name="Mitros T."/>
            <person name="Poliakov A."/>
            <person name="Schmutz J."/>
            <person name="Spannagl M."/>
            <person name="Tang H."/>
            <person name="Wang X."/>
            <person name="Wicker T."/>
            <person name="Bharti A."/>
            <person name="Chapman J."/>
            <person name="Feltus F."/>
            <person name="Gowik U."/>
            <person name="Grigoriev I."/>
            <person name="Lyons E."/>
            <person name="Maher C."/>
            <person name="Martis M."/>
            <person name="Narechania A."/>
            <person name="Otillar R."/>
            <person name="Penning B."/>
            <person name="Salamov A."/>
            <person name="Wang Y."/>
            <person name="Zhang L."/>
            <person name="Carpita N."/>
            <person name="Freeling M."/>
            <person name="Gingle A."/>
            <person name="Hash C."/>
            <person name="Keller B."/>
            <person name="Klein P."/>
            <person name="Kresovich S."/>
            <person name="Mccann M."/>
            <person name="Ming R."/>
            <person name="Peterson D."/>
            <person name="Rahman M."/>
            <person name="Ware D."/>
            <person name="Westhoff P."/>
            <person name="Mayer K."/>
            <person name="Messing J."/>
            <person name="Sims D."/>
            <person name="Jenkins J."/>
            <person name="Shu S."/>
            <person name="Rokhsar D."/>
        </authorList>
    </citation>
    <scope>NUCLEOTIDE SEQUENCE</scope>
</reference>
<evidence type="ECO:0000256" key="11">
    <source>
        <dbReference type="ARBA" id="ARBA00047761"/>
    </source>
</evidence>
<evidence type="ECO:0000259" key="17">
    <source>
        <dbReference type="PROSITE" id="PS50969"/>
    </source>
</evidence>
<dbReference type="InterPro" id="IPR011947">
    <property type="entry name" value="FCP1_euk"/>
</dbReference>
<reference evidence="19" key="3">
    <citation type="journal article" date="2018" name="Plant J.">
        <title>The Sorghum bicolor reference genome: improved assembly, gene annotations, a transcriptome atlas, and signatures of genome organization.</title>
        <authorList>
            <person name="McCormick R.F."/>
            <person name="Truong S.K."/>
            <person name="Sreedasyam A."/>
            <person name="Jenkins J."/>
            <person name="Shu S."/>
            <person name="Sims D."/>
            <person name="Kennedy M."/>
            <person name="Amirebrahimi M."/>
            <person name="Weers B.D."/>
            <person name="McKinley B."/>
            <person name="Mattison A."/>
            <person name="Morishige D.T."/>
            <person name="Grimwood J."/>
            <person name="Schmutz J."/>
            <person name="Mullet J.E."/>
        </authorList>
    </citation>
    <scope>NUCLEOTIDE SEQUENCE [LARGE SCALE GENOMIC DNA]</scope>
    <source>
        <strain evidence="19">cv. BTx623</strain>
    </source>
</reference>
<dbReference type="OMA" id="WNVCIRC"/>
<keyword evidence="7" id="KW-0694">RNA-binding</keyword>
<dbReference type="NCBIfam" id="TIGR02250">
    <property type="entry name" value="FCP1_euk"/>
    <property type="match status" value="1"/>
</dbReference>
<dbReference type="SMART" id="SM00292">
    <property type="entry name" value="BRCT"/>
    <property type="match status" value="1"/>
</dbReference>
<dbReference type="GO" id="GO:0003723">
    <property type="term" value="F:RNA binding"/>
    <property type="evidence" value="ECO:0007669"/>
    <property type="project" value="UniProtKB-KW"/>
</dbReference>
<evidence type="ECO:0000256" key="8">
    <source>
        <dbReference type="ARBA" id="ARBA00023015"/>
    </source>
</evidence>
<dbReference type="GO" id="GO:0009651">
    <property type="term" value="P:response to salt stress"/>
    <property type="evidence" value="ECO:0007669"/>
    <property type="project" value="UniProtKB-ARBA"/>
</dbReference>
<dbReference type="CDD" id="cd17729">
    <property type="entry name" value="BRCT_CTDP1"/>
    <property type="match status" value="1"/>
</dbReference>
<evidence type="ECO:0000256" key="5">
    <source>
        <dbReference type="ARBA" id="ARBA00022723"/>
    </source>
</evidence>
<keyword evidence="5" id="KW-0479">Metal-binding</keyword>
<dbReference type="InParanoid" id="C5YXI3"/>
<reference evidence="18 19" key="1">
    <citation type="journal article" date="2009" name="Nature">
        <title>The Sorghum bicolor genome and the diversification of grasses.</title>
        <authorList>
            <person name="Paterson A.H."/>
            <person name="Bowers J.E."/>
            <person name="Bruggmann R."/>
            <person name="Dubchak I."/>
            <person name="Grimwood J."/>
            <person name="Gundlach H."/>
            <person name="Haberer G."/>
            <person name="Hellsten U."/>
            <person name="Mitros T."/>
            <person name="Poliakov A."/>
            <person name="Schmutz J."/>
            <person name="Spannagl M."/>
            <person name="Tang H."/>
            <person name="Wang X."/>
            <person name="Wicker T."/>
            <person name="Bharti A.K."/>
            <person name="Chapman J."/>
            <person name="Feltus F.A."/>
            <person name="Gowik U."/>
            <person name="Grigoriev I.V."/>
            <person name="Lyons E."/>
            <person name="Maher C.A."/>
            <person name="Martis M."/>
            <person name="Narechania A."/>
            <person name="Otillar R.P."/>
            <person name="Penning B.W."/>
            <person name="Salamov A.A."/>
            <person name="Wang Y."/>
            <person name="Zhang L."/>
            <person name="Carpita N.C."/>
            <person name="Freeling M."/>
            <person name="Gingle A.R."/>
            <person name="Hash C.T."/>
            <person name="Keller B."/>
            <person name="Klein P."/>
            <person name="Kresovich S."/>
            <person name="McCann M.C."/>
            <person name="Ming R."/>
            <person name="Peterson D.G."/>
            <person name="Mehboob-ur-Rahman"/>
            <person name="Ware D."/>
            <person name="Westhoff P."/>
            <person name="Mayer K.F."/>
            <person name="Messing J."/>
            <person name="Rokhsar D.S."/>
        </authorList>
    </citation>
    <scope>NUCLEOTIDE SEQUENCE [LARGE SCALE GENOMIC DNA]</scope>
    <source>
        <strain evidence="19">cv. BTx623</strain>
    </source>
</reference>
<dbReference type="InterPro" id="IPR036420">
    <property type="entry name" value="BRCT_dom_sf"/>
</dbReference>
<proteinExistence type="predicted"/>
<comment type="cofactor">
    <cofactor evidence="1">
        <name>Mn(2+)</name>
        <dbReference type="ChEBI" id="CHEBI:29035"/>
    </cofactor>
</comment>
<keyword evidence="9" id="KW-0804">Transcription</keyword>
<dbReference type="STRING" id="4558.C5YXI3"/>
<dbReference type="KEGG" id="sbi:8076850"/>
<comment type="subunit">
    <text evidence="13">Interacts with RAP74.</text>
</comment>
<comment type="catalytic activity">
    <reaction evidence="11 14">
        <text>O-phospho-L-seryl-[protein] + H2O = L-seryl-[protein] + phosphate</text>
        <dbReference type="Rhea" id="RHEA:20629"/>
        <dbReference type="Rhea" id="RHEA-COMP:9863"/>
        <dbReference type="Rhea" id="RHEA-COMP:11604"/>
        <dbReference type="ChEBI" id="CHEBI:15377"/>
        <dbReference type="ChEBI" id="CHEBI:29999"/>
        <dbReference type="ChEBI" id="CHEBI:43474"/>
        <dbReference type="ChEBI" id="CHEBI:83421"/>
        <dbReference type="EC" id="3.1.3.16"/>
    </reaction>
</comment>
<feature type="region of interest" description="Disordered" evidence="15">
    <location>
        <begin position="468"/>
        <end position="547"/>
    </location>
</feature>
<dbReference type="InterPro" id="IPR004274">
    <property type="entry name" value="FCP1_dom"/>
</dbReference>
<dbReference type="Gramene" id="EES18171">
    <property type="protein sequence ID" value="EES18171"/>
    <property type="gene ID" value="SORBI_3009G125600"/>
</dbReference>
<dbReference type="Pfam" id="PF03031">
    <property type="entry name" value="NIF"/>
    <property type="match status" value="1"/>
</dbReference>
<dbReference type="PROSITE" id="PS50172">
    <property type="entry name" value="BRCT"/>
    <property type="match status" value="1"/>
</dbReference>
<evidence type="ECO:0000256" key="3">
    <source>
        <dbReference type="ARBA" id="ARBA00004123"/>
    </source>
</evidence>
<dbReference type="SUPFAM" id="SSF56784">
    <property type="entry name" value="HAD-like"/>
    <property type="match status" value="1"/>
</dbReference>
<evidence type="ECO:0000256" key="2">
    <source>
        <dbReference type="ARBA" id="ARBA00001946"/>
    </source>
</evidence>
<gene>
    <name evidence="18" type="ORF">SORBI_3009G125600</name>
</gene>
<dbReference type="OrthoDB" id="10249888at2759"/>
<dbReference type="GO" id="GO:0008420">
    <property type="term" value="F:RNA polymerase II CTD heptapeptide repeat phosphatase activity"/>
    <property type="evidence" value="ECO:0000318"/>
    <property type="project" value="GO_Central"/>
</dbReference>
<evidence type="ECO:0000313" key="19">
    <source>
        <dbReference type="Proteomes" id="UP000000768"/>
    </source>
</evidence>
<keyword evidence="4" id="KW-0678">Repressor</keyword>
<feature type="domain" description="BRCT" evidence="16">
    <location>
        <begin position="380"/>
        <end position="472"/>
    </location>
</feature>
<dbReference type="Gene3D" id="3.40.50.10190">
    <property type="entry name" value="BRCT domain"/>
    <property type="match status" value="1"/>
</dbReference>
<dbReference type="GO" id="GO:0046872">
    <property type="term" value="F:metal ion binding"/>
    <property type="evidence" value="ECO:0007669"/>
    <property type="project" value="UniProtKB-KW"/>
</dbReference>